<organism evidence="2 3">
    <name type="scientific">Oryza meyeriana var. granulata</name>
    <dbReference type="NCBI Taxonomy" id="110450"/>
    <lineage>
        <taxon>Eukaryota</taxon>
        <taxon>Viridiplantae</taxon>
        <taxon>Streptophyta</taxon>
        <taxon>Embryophyta</taxon>
        <taxon>Tracheophyta</taxon>
        <taxon>Spermatophyta</taxon>
        <taxon>Magnoliopsida</taxon>
        <taxon>Liliopsida</taxon>
        <taxon>Poales</taxon>
        <taxon>Poaceae</taxon>
        <taxon>BOP clade</taxon>
        <taxon>Oryzoideae</taxon>
        <taxon>Oryzeae</taxon>
        <taxon>Oryzinae</taxon>
        <taxon>Oryza</taxon>
        <taxon>Oryza meyeriana</taxon>
    </lineage>
</organism>
<keyword evidence="1" id="KW-0472">Membrane</keyword>
<name>A0A6G1CWS5_9ORYZ</name>
<gene>
    <name evidence="2" type="ORF">E2562_034448</name>
</gene>
<keyword evidence="1" id="KW-1133">Transmembrane helix</keyword>
<proteinExistence type="predicted"/>
<accession>A0A6G1CWS5</accession>
<keyword evidence="1" id="KW-0812">Transmembrane</keyword>
<dbReference type="EMBL" id="SPHZ02000008">
    <property type="protein sequence ID" value="KAF0904374.1"/>
    <property type="molecule type" value="Genomic_DNA"/>
</dbReference>
<evidence type="ECO:0000313" key="2">
    <source>
        <dbReference type="EMBL" id="KAF0904374.1"/>
    </source>
</evidence>
<dbReference type="AlphaFoldDB" id="A0A6G1CWS5"/>
<comment type="caution">
    <text evidence="2">The sequence shown here is derived from an EMBL/GenBank/DDBJ whole genome shotgun (WGS) entry which is preliminary data.</text>
</comment>
<evidence type="ECO:0000313" key="3">
    <source>
        <dbReference type="Proteomes" id="UP000479710"/>
    </source>
</evidence>
<protein>
    <submittedName>
        <fullName evidence="2">Uncharacterized protein</fullName>
    </submittedName>
</protein>
<evidence type="ECO:0000256" key="1">
    <source>
        <dbReference type="SAM" id="Phobius"/>
    </source>
</evidence>
<feature type="transmembrane region" description="Helical" evidence="1">
    <location>
        <begin position="12"/>
        <end position="30"/>
    </location>
</feature>
<sequence length="109" mass="13116">MGCLPLWSSPSATQSIVTIVWIGNFFVGFGDWRLLAMDDRWDEEQEKRVDLWQRAQGKEDSCRRRRWWLQSRRRAQEEGDLRRPAEGDLRRRPRRWLQTTAATVQSKKR</sequence>
<keyword evidence="3" id="KW-1185">Reference proteome</keyword>
<reference evidence="2 3" key="1">
    <citation type="submission" date="2019-11" db="EMBL/GenBank/DDBJ databases">
        <title>Whole genome sequence of Oryza granulata.</title>
        <authorList>
            <person name="Li W."/>
        </authorList>
    </citation>
    <scope>NUCLEOTIDE SEQUENCE [LARGE SCALE GENOMIC DNA]</scope>
    <source>
        <strain evidence="3">cv. Menghai</strain>
        <tissue evidence="2">Leaf</tissue>
    </source>
</reference>
<dbReference type="Proteomes" id="UP000479710">
    <property type="component" value="Unassembled WGS sequence"/>
</dbReference>